<dbReference type="Gene3D" id="3.40.30.10">
    <property type="entry name" value="Glutaredoxin"/>
    <property type="match status" value="1"/>
</dbReference>
<dbReference type="AlphaFoldDB" id="A0A069E6A3"/>
<organism evidence="2 3">
    <name type="scientific">Hyphomonas adhaerens MHS-3</name>
    <dbReference type="NCBI Taxonomy" id="1280949"/>
    <lineage>
        <taxon>Bacteria</taxon>
        <taxon>Pseudomonadati</taxon>
        <taxon>Pseudomonadota</taxon>
        <taxon>Alphaproteobacteria</taxon>
        <taxon>Hyphomonadales</taxon>
        <taxon>Hyphomonadaceae</taxon>
        <taxon>Hyphomonas</taxon>
    </lineage>
</organism>
<dbReference type="InterPro" id="IPR036249">
    <property type="entry name" value="Thioredoxin-like_sf"/>
</dbReference>
<evidence type="ECO:0000313" key="2">
    <source>
        <dbReference type="EMBL" id="KCZ83103.1"/>
    </source>
</evidence>
<dbReference type="InterPro" id="IPR050983">
    <property type="entry name" value="GST_Omega/HSP26"/>
</dbReference>
<evidence type="ECO:0000313" key="3">
    <source>
        <dbReference type="Proteomes" id="UP000027446"/>
    </source>
</evidence>
<dbReference type="GO" id="GO:0005737">
    <property type="term" value="C:cytoplasm"/>
    <property type="evidence" value="ECO:0007669"/>
    <property type="project" value="TreeGrafter"/>
</dbReference>
<dbReference type="OrthoDB" id="9813092at2"/>
<dbReference type="PROSITE" id="PS50404">
    <property type="entry name" value="GST_NTER"/>
    <property type="match status" value="1"/>
</dbReference>
<dbReference type="eggNOG" id="COG0625">
    <property type="taxonomic scope" value="Bacteria"/>
</dbReference>
<dbReference type="SUPFAM" id="SSF52833">
    <property type="entry name" value="Thioredoxin-like"/>
    <property type="match status" value="1"/>
</dbReference>
<dbReference type="PATRIC" id="fig|1280949.3.peg.3142"/>
<feature type="domain" description="GST N-terminal" evidence="1">
    <location>
        <begin position="5"/>
        <end position="84"/>
    </location>
</feature>
<reference evidence="2 3" key="1">
    <citation type="journal article" date="2014" name="Antonie Van Leeuwenhoek">
        <title>Hyphomonas beringensis sp. nov. and Hyphomonas chukchiensis sp. nov., isolated from surface seawater of the Bering Sea and Chukchi Sea.</title>
        <authorList>
            <person name="Li C."/>
            <person name="Lai Q."/>
            <person name="Li G."/>
            <person name="Dong C."/>
            <person name="Wang J."/>
            <person name="Liao Y."/>
            <person name="Shao Z."/>
        </authorList>
    </citation>
    <scope>NUCLEOTIDE SEQUENCE [LARGE SCALE GENOMIC DNA]</scope>
    <source>
        <strain evidence="2 3">MHS-3</strain>
    </source>
</reference>
<dbReference type="InterPro" id="IPR004045">
    <property type="entry name" value="Glutathione_S-Trfase_N"/>
</dbReference>
<dbReference type="Pfam" id="PF13417">
    <property type="entry name" value="GST_N_3"/>
    <property type="match status" value="1"/>
</dbReference>
<comment type="caution">
    <text evidence="2">The sequence shown here is derived from an EMBL/GenBank/DDBJ whole genome shotgun (WGS) entry which is preliminary data.</text>
</comment>
<sequence length="228" mass="24838">MPDDAAPILYTFRRCPYAMRARLALSAARLDIRVREVVLRDKPAAMLEASPKGTVPVLVLPDGRVIDESLDVMRWALAQADPEGWLSADAGETDALIARNDGPFKHALDRYKYPNRYEDEGADPAANRDAGLAILQDLSERIAAHGGQLFGAAPTLADMAIFPFVRQFAHTDMDWWETAAPGPVKTWLAGHKESARFRAIMKKYPQWAPGEAEPVLPLAGPAAGPVAG</sequence>
<dbReference type="CDD" id="cd03196">
    <property type="entry name" value="GST_C_5"/>
    <property type="match status" value="1"/>
</dbReference>
<proteinExistence type="predicted"/>
<dbReference type="CDD" id="cd03060">
    <property type="entry name" value="GST_N_Omega_like"/>
    <property type="match status" value="1"/>
</dbReference>
<dbReference type="PANTHER" id="PTHR43968">
    <property type="match status" value="1"/>
</dbReference>
<keyword evidence="3" id="KW-1185">Reference proteome</keyword>
<dbReference type="EMBL" id="ARYH01000003">
    <property type="protein sequence ID" value="KCZ83103.1"/>
    <property type="molecule type" value="Genomic_DNA"/>
</dbReference>
<dbReference type="PANTHER" id="PTHR43968:SF14">
    <property type="entry name" value="GLUTATHIONE S-TRANSFERASE"/>
    <property type="match status" value="1"/>
</dbReference>
<evidence type="ECO:0000259" key="1">
    <source>
        <dbReference type="PROSITE" id="PS50404"/>
    </source>
</evidence>
<name>A0A069E6A3_9PROT</name>
<dbReference type="SUPFAM" id="SSF47616">
    <property type="entry name" value="GST C-terminal domain-like"/>
    <property type="match status" value="1"/>
</dbReference>
<dbReference type="Gene3D" id="1.20.1050.10">
    <property type="match status" value="1"/>
</dbReference>
<protein>
    <recommendedName>
        <fullName evidence="1">GST N-terminal domain-containing protein</fullName>
    </recommendedName>
</protein>
<gene>
    <name evidence="2" type="ORF">HAD_15487</name>
</gene>
<dbReference type="Pfam" id="PF13410">
    <property type="entry name" value="GST_C_2"/>
    <property type="match status" value="1"/>
</dbReference>
<dbReference type="Proteomes" id="UP000027446">
    <property type="component" value="Unassembled WGS sequence"/>
</dbReference>
<dbReference type="InterPro" id="IPR036282">
    <property type="entry name" value="Glutathione-S-Trfase_C_sf"/>
</dbReference>
<dbReference type="STRING" id="1280949.HAD_15487"/>
<accession>A0A069E6A3</accession>
<dbReference type="RefSeq" id="WP_035573356.1">
    <property type="nucleotide sequence ID" value="NZ_ARYH01000003.1"/>
</dbReference>
<dbReference type="PROSITE" id="PS51354">
    <property type="entry name" value="GLUTAREDOXIN_2"/>
    <property type="match status" value="1"/>
</dbReference>